<dbReference type="AlphaFoldDB" id="A0A4Z1I5G7"/>
<dbReference type="Proteomes" id="UP000297527">
    <property type="component" value="Unassembled WGS sequence"/>
</dbReference>
<keyword evidence="2" id="KW-1185">Reference proteome</keyword>
<organism evidence="1 2">
    <name type="scientific">Botryotinia convoluta</name>
    <dbReference type="NCBI Taxonomy" id="54673"/>
    <lineage>
        <taxon>Eukaryota</taxon>
        <taxon>Fungi</taxon>
        <taxon>Dikarya</taxon>
        <taxon>Ascomycota</taxon>
        <taxon>Pezizomycotina</taxon>
        <taxon>Leotiomycetes</taxon>
        <taxon>Helotiales</taxon>
        <taxon>Sclerotiniaceae</taxon>
        <taxon>Botryotinia</taxon>
    </lineage>
</organism>
<gene>
    <name evidence="1" type="ORF">BCON_0072g00060</name>
</gene>
<dbReference type="EMBL" id="PQXN01000072">
    <property type="protein sequence ID" value="TGO56861.1"/>
    <property type="molecule type" value="Genomic_DNA"/>
</dbReference>
<proteinExistence type="predicted"/>
<sequence>MAFIMLRSFEVKPELQSLTKLHTVNSVVTVAPAVVVIIVKKIGTFDEMKHTKPNLKWAFNFRELQLILQLYTTIDSYPSHSGYQDV</sequence>
<name>A0A4Z1I5G7_9HELO</name>
<evidence type="ECO:0000313" key="1">
    <source>
        <dbReference type="EMBL" id="TGO56861.1"/>
    </source>
</evidence>
<accession>A0A4Z1I5G7</accession>
<reference evidence="1 2" key="1">
    <citation type="submission" date="2017-12" db="EMBL/GenBank/DDBJ databases">
        <title>Comparative genomics of Botrytis spp.</title>
        <authorList>
            <person name="Valero-Jimenez C.A."/>
            <person name="Tapia P."/>
            <person name="Veloso J."/>
            <person name="Silva-Moreno E."/>
            <person name="Staats M."/>
            <person name="Valdes J.H."/>
            <person name="Van Kan J.A.L."/>
        </authorList>
    </citation>
    <scope>NUCLEOTIDE SEQUENCE [LARGE SCALE GENOMIC DNA]</scope>
    <source>
        <strain evidence="1 2">MUCL11595</strain>
    </source>
</reference>
<comment type="caution">
    <text evidence="1">The sequence shown here is derived from an EMBL/GenBank/DDBJ whole genome shotgun (WGS) entry which is preliminary data.</text>
</comment>
<evidence type="ECO:0000313" key="2">
    <source>
        <dbReference type="Proteomes" id="UP000297527"/>
    </source>
</evidence>
<protein>
    <submittedName>
        <fullName evidence="1">Uncharacterized protein</fullName>
    </submittedName>
</protein>